<reference evidence="1" key="1">
    <citation type="journal article" date="2014" name="Int. J. Syst. Evol. Microbiol.">
        <title>Complete genome sequence of Corynebacterium casei LMG S-19264T (=DSM 44701T), isolated from a smear-ripened cheese.</title>
        <authorList>
            <consortium name="US DOE Joint Genome Institute (JGI-PGF)"/>
            <person name="Walter F."/>
            <person name="Albersmeier A."/>
            <person name="Kalinowski J."/>
            <person name="Ruckert C."/>
        </authorList>
    </citation>
    <scope>NUCLEOTIDE SEQUENCE</scope>
    <source>
        <strain evidence="1">JCM 31311</strain>
    </source>
</reference>
<evidence type="ECO:0000313" key="2">
    <source>
        <dbReference type="Proteomes" id="UP000603865"/>
    </source>
</evidence>
<dbReference type="EMBL" id="BMQL01000004">
    <property type="protein sequence ID" value="GGR00057.1"/>
    <property type="molecule type" value="Genomic_DNA"/>
</dbReference>
<protein>
    <submittedName>
        <fullName evidence="1">Uncharacterized protein</fullName>
    </submittedName>
</protein>
<gene>
    <name evidence="1" type="ORF">GCM10008957_10930</name>
</gene>
<sequence>MTLHSNYSTSGLAVIPMSRFGEAIQELRELAGYAKQGEAATASLKLAAEYPDLFQAFSQQWLSRLEADETGDAIKKAQPLKMMALAYLLKLDSADFYERVGVAIAPVPLRERVGRVSSPQKNLSDTPFDPRTLFHPPVQREWVKRDLWPNLAEMIEEKGSKYPELLETRWQQHLTHTRFSGGQEPDADGWFEMFRAMERAGVDPEPWPEE</sequence>
<organism evidence="1 2">
    <name type="scientific">Deinococcus ruber</name>
    <dbReference type="NCBI Taxonomy" id="1848197"/>
    <lineage>
        <taxon>Bacteria</taxon>
        <taxon>Thermotogati</taxon>
        <taxon>Deinococcota</taxon>
        <taxon>Deinococci</taxon>
        <taxon>Deinococcales</taxon>
        <taxon>Deinococcaceae</taxon>
        <taxon>Deinococcus</taxon>
    </lineage>
</organism>
<dbReference type="AlphaFoldDB" id="A0A918C0X3"/>
<reference evidence="1" key="2">
    <citation type="submission" date="2020-09" db="EMBL/GenBank/DDBJ databases">
        <authorList>
            <person name="Sun Q."/>
            <person name="Ohkuma M."/>
        </authorList>
    </citation>
    <scope>NUCLEOTIDE SEQUENCE</scope>
    <source>
        <strain evidence="1">JCM 31311</strain>
    </source>
</reference>
<dbReference type="RefSeq" id="WP_189088515.1">
    <property type="nucleotide sequence ID" value="NZ_BMQL01000004.1"/>
</dbReference>
<keyword evidence="2" id="KW-1185">Reference proteome</keyword>
<name>A0A918C0X3_9DEIO</name>
<comment type="caution">
    <text evidence="1">The sequence shown here is derived from an EMBL/GenBank/DDBJ whole genome shotgun (WGS) entry which is preliminary data.</text>
</comment>
<proteinExistence type="predicted"/>
<dbReference type="Proteomes" id="UP000603865">
    <property type="component" value="Unassembled WGS sequence"/>
</dbReference>
<evidence type="ECO:0000313" key="1">
    <source>
        <dbReference type="EMBL" id="GGR00057.1"/>
    </source>
</evidence>
<accession>A0A918C0X3</accession>